<evidence type="ECO:0000313" key="3">
    <source>
        <dbReference type="Proteomes" id="UP001152885"/>
    </source>
</evidence>
<organism evidence="2 3">
    <name type="scientific">Candida verbasci</name>
    <dbReference type="NCBI Taxonomy" id="1227364"/>
    <lineage>
        <taxon>Eukaryota</taxon>
        <taxon>Fungi</taxon>
        <taxon>Dikarya</taxon>
        <taxon>Ascomycota</taxon>
        <taxon>Saccharomycotina</taxon>
        <taxon>Pichiomycetes</taxon>
        <taxon>Debaryomycetaceae</taxon>
        <taxon>Candida/Lodderomyces clade</taxon>
        <taxon>Candida</taxon>
    </lineage>
</organism>
<keyword evidence="1" id="KW-0732">Signal</keyword>
<evidence type="ECO:0000313" key="2">
    <source>
        <dbReference type="EMBL" id="CAI5758389.1"/>
    </source>
</evidence>
<feature type="chain" id="PRO_5040941043" evidence="1">
    <location>
        <begin position="19"/>
        <end position="242"/>
    </location>
</feature>
<reference evidence="2" key="1">
    <citation type="submission" date="2022-12" db="EMBL/GenBank/DDBJ databases">
        <authorList>
            <person name="Brejova B."/>
        </authorList>
    </citation>
    <scope>NUCLEOTIDE SEQUENCE</scope>
</reference>
<evidence type="ECO:0000256" key="1">
    <source>
        <dbReference type="SAM" id="SignalP"/>
    </source>
</evidence>
<feature type="signal peptide" evidence="1">
    <location>
        <begin position="1"/>
        <end position="18"/>
    </location>
</feature>
<protein>
    <submittedName>
        <fullName evidence="2">Uncharacterized protein</fullName>
    </submittedName>
</protein>
<dbReference type="AlphaFoldDB" id="A0A9W4TXH1"/>
<dbReference type="EMBL" id="CANTUO010000003">
    <property type="protein sequence ID" value="CAI5758389.1"/>
    <property type="molecule type" value="Genomic_DNA"/>
</dbReference>
<proteinExistence type="predicted"/>
<comment type="caution">
    <text evidence="2">The sequence shown here is derived from an EMBL/GenBank/DDBJ whole genome shotgun (WGS) entry which is preliminary data.</text>
</comment>
<sequence length="242" mass="24800">MQVIKFIIATFFVFFTQAASIATKSSNQLEIRDATPVSQSIIDELQSEIPIIVATVLNVLNQTETDITTLVDNLLAGLGLGSNLDASQIIAATKQDIQSQATSSSPISSDLLPYVIQLVEGIVKSLDITVGDLLGSLPTLVGSLVKALGLTLNNVVDLVVGLLKSLGVTLTDLLGSLPGIVAGLVNTLGLTLNQVITLVVGLVKGLGIPLGDVLGLVGSIVNLLGSTLGDVTALLNGILGAL</sequence>
<keyword evidence="3" id="KW-1185">Reference proteome</keyword>
<dbReference type="Proteomes" id="UP001152885">
    <property type="component" value="Unassembled WGS sequence"/>
</dbReference>
<name>A0A9W4TXH1_9ASCO</name>
<accession>A0A9W4TXH1</accession>
<gene>
    <name evidence="2" type="ORF">CANVERA_P2902</name>
</gene>